<evidence type="ECO:0000256" key="4">
    <source>
        <dbReference type="ARBA" id="ARBA00023278"/>
    </source>
</evidence>
<evidence type="ECO:0000256" key="3">
    <source>
        <dbReference type="ARBA" id="ARBA00023274"/>
    </source>
</evidence>
<proteinExistence type="inferred from homology"/>
<keyword evidence="9" id="KW-1185">Reference proteome</keyword>
<dbReference type="Proteomes" id="UP000028990">
    <property type="component" value="Unassembled WGS sequence"/>
</dbReference>
<dbReference type="Pfam" id="PF00828">
    <property type="entry name" value="Ribosomal_L27A"/>
    <property type="match status" value="1"/>
</dbReference>
<keyword evidence="3" id="KW-0687">Ribonucleoprotein</keyword>
<dbReference type="FunFam" id="3.100.10.10:FF:000024">
    <property type="entry name" value="RPL27A isoform 10"/>
    <property type="match status" value="1"/>
</dbReference>
<accession>A0A091CYA4</accession>
<reference evidence="8 9" key="1">
    <citation type="submission" date="2013-11" db="EMBL/GenBank/DDBJ databases">
        <title>The Damaraland mole rat (Fukomys damarensis) genome and evolution of African mole rats.</title>
        <authorList>
            <person name="Gladyshev V.N."/>
            <person name="Fang X."/>
        </authorList>
    </citation>
    <scope>NUCLEOTIDE SEQUENCE [LARGE SCALE GENOMIC DNA]</scope>
    <source>
        <tissue evidence="8">Liver</tissue>
    </source>
</reference>
<dbReference type="PANTHER" id="PTHR11721:SF3">
    <property type="entry name" value="LARGE RIBOSOMAL SUBUNIT PROTEIN UL15"/>
    <property type="match status" value="1"/>
</dbReference>
<dbReference type="PANTHER" id="PTHR11721">
    <property type="entry name" value="60S RIBOSOMAL PROTEIN L27A"/>
    <property type="match status" value="1"/>
</dbReference>
<evidence type="ECO:0000256" key="5">
    <source>
        <dbReference type="ARBA" id="ARBA00035200"/>
    </source>
</evidence>
<dbReference type="AlphaFoldDB" id="A0A091CYA4"/>
<keyword evidence="4" id="KW-0379">Hydroxylation</keyword>
<dbReference type="InterPro" id="IPR036227">
    <property type="entry name" value="Ribosomal_uL15/eL18_sf"/>
</dbReference>
<evidence type="ECO:0000259" key="7">
    <source>
        <dbReference type="Pfam" id="PF00828"/>
    </source>
</evidence>
<dbReference type="GO" id="GO:0022625">
    <property type="term" value="C:cytosolic large ribosomal subunit"/>
    <property type="evidence" value="ECO:0007669"/>
    <property type="project" value="UniProtKB-ARBA"/>
</dbReference>
<dbReference type="Gene3D" id="3.100.10.10">
    <property type="match status" value="1"/>
</dbReference>
<dbReference type="SUPFAM" id="SSF52080">
    <property type="entry name" value="Ribosomal proteins L15p and L18e"/>
    <property type="match status" value="1"/>
</dbReference>
<name>A0A091CYA4_FUKDA</name>
<sequence length="92" mass="10250">MRHYHLRRSKSFCPTVNLDKLWMLISEQAPVNTVKNKTGTSLIIDVMRLAYYKVLGLAKSPKQPIIMKAKLFSRTAEGKTKGVGGGDCILVS</sequence>
<evidence type="ECO:0000313" key="9">
    <source>
        <dbReference type="Proteomes" id="UP000028990"/>
    </source>
</evidence>
<dbReference type="EMBL" id="KN123497">
    <property type="protein sequence ID" value="KFO24789.1"/>
    <property type="molecule type" value="Genomic_DNA"/>
</dbReference>
<dbReference type="GO" id="GO:0003735">
    <property type="term" value="F:structural constituent of ribosome"/>
    <property type="evidence" value="ECO:0007669"/>
    <property type="project" value="TreeGrafter"/>
</dbReference>
<evidence type="ECO:0000313" key="8">
    <source>
        <dbReference type="EMBL" id="KFO24789.1"/>
    </source>
</evidence>
<dbReference type="InterPro" id="IPR021131">
    <property type="entry name" value="Ribosomal_uL15/eL18"/>
</dbReference>
<keyword evidence="2 8" id="KW-0689">Ribosomal protein</keyword>
<organism evidence="8 9">
    <name type="scientific">Fukomys damarensis</name>
    <name type="common">Damaraland mole rat</name>
    <name type="synonym">Cryptomys damarensis</name>
    <dbReference type="NCBI Taxonomy" id="885580"/>
    <lineage>
        <taxon>Eukaryota</taxon>
        <taxon>Metazoa</taxon>
        <taxon>Chordata</taxon>
        <taxon>Craniata</taxon>
        <taxon>Vertebrata</taxon>
        <taxon>Euteleostomi</taxon>
        <taxon>Mammalia</taxon>
        <taxon>Eutheria</taxon>
        <taxon>Euarchontoglires</taxon>
        <taxon>Glires</taxon>
        <taxon>Rodentia</taxon>
        <taxon>Hystricomorpha</taxon>
        <taxon>Bathyergidae</taxon>
        <taxon>Fukomys</taxon>
    </lineage>
</organism>
<evidence type="ECO:0000256" key="2">
    <source>
        <dbReference type="ARBA" id="ARBA00022980"/>
    </source>
</evidence>
<evidence type="ECO:0000256" key="6">
    <source>
        <dbReference type="ARBA" id="ARBA00035527"/>
    </source>
</evidence>
<feature type="domain" description="Large ribosomal subunit protein uL15/eL18" evidence="7">
    <location>
        <begin position="15"/>
        <end position="85"/>
    </location>
</feature>
<comment type="similarity">
    <text evidence="1">Belongs to the universal ribosomal protein uL15 family.</text>
</comment>
<gene>
    <name evidence="8" type="ORF">H920_13785</name>
</gene>
<evidence type="ECO:0000256" key="1">
    <source>
        <dbReference type="ARBA" id="ARBA00007320"/>
    </source>
</evidence>
<protein>
    <recommendedName>
        <fullName evidence="5">Large ribosomal subunit protein uL15</fullName>
    </recommendedName>
    <alternativeName>
        <fullName evidence="6">60S ribosomal protein L27a</fullName>
    </alternativeName>
</protein>